<dbReference type="InterPro" id="IPR045111">
    <property type="entry name" value="Vps41/Vps8"/>
</dbReference>
<dbReference type="EMBL" id="DS113795">
    <property type="protein sequence ID" value="EAX95645.1"/>
    <property type="molecule type" value="Genomic_DNA"/>
</dbReference>
<reference evidence="1" key="1">
    <citation type="submission" date="2006-10" db="EMBL/GenBank/DDBJ databases">
        <authorList>
            <person name="Amadeo P."/>
            <person name="Zhao Q."/>
            <person name="Wortman J."/>
            <person name="Fraser-Liggett C."/>
            <person name="Carlton J."/>
        </authorList>
    </citation>
    <scope>NUCLEOTIDE SEQUENCE</scope>
    <source>
        <strain evidence="1">G3</strain>
    </source>
</reference>
<dbReference type="InterPro" id="IPR036322">
    <property type="entry name" value="WD40_repeat_dom_sf"/>
</dbReference>
<gene>
    <name evidence="1" type="ORF">TVAG_045330</name>
</gene>
<dbReference type="RefSeq" id="XP_001308575.1">
    <property type="nucleotide sequence ID" value="XM_001308574.1"/>
</dbReference>
<dbReference type="GO" id="GO:0030897">
    <property type="term" value="C:HOPS complex"/>
    <property type="evidence" value="ECO:0000318"/>
    <property type="project" value="GO_Central"/>
</dbReference>
<organism evidence="1 2">
    <name type="scientific">Trichomonas vaginalis (strain ATCC PRA-98 / G3)</name>
    <dbReference type="NCBI Taxonomy" id="412133"/>
    <lineage>
        <taxon>Eukaryota</taxon>
        <taxon>Metamonada</taxon>
        <taxon>Parabasalia</taxon>
        <taxon>Trichomonadida</taxon>
        <taxon>Trichomonadidae</taxon>
        <taxon>Trichomonas</taxon>
    </lineage>
</organism>
<accession>A2FHG9</accession>
<reference evidence="1" key="2">
    <citation type="journal article" date="2007" name="Science">
        <title>Draft genome sequence of the sexually transmitted pathogen Trichomonas vaginalis.</title>
        <authorList>
            <person name="Carlton J.M."/>
            <person name="Hirt R.P."/>
            <person name="Silva J.C."/>
            <person name="Delcher A.L."/>
            <person name="Schatz M."/>
            <person name="Zhao Q."/>
            <person name="Wortman J.R."/>
            <person name="Bidwell S.L."/>
            <person name="Alsmark U.C.M."/>
            <person name="Besteiro S."/>
            <person name="Sicheritz-Ponten T."/>
            <person name="Noel C.J."/>
            <person name="Dacks J.B."/>
            <person name="Foster P.G."/>
            <person name="Simillion C."/>
            <person name="Van de Peer Y."/>
            <person name="Miranda-Saavedra D."/>
            <person name="Barton G.J."/>
            <person name="Westrop G.D."/>
            <person name="Mueller S."/>
            <person name="Dessi D."/>
            <person name="Fiori P.L."/>
            <person name="Ren Q."/>
            <person name="Paulsen I."/>
            <person name="Zhang H."/>
            <person name="Bastida-Corcuera F.D."/>
            <person name="Simoes-Barbosa A."/>
            <person name="Brown M.T."/>
            <person name="Hayes R.D."/>
            <person name="Mukherjee M."/>
            <person name="Okumura C.Y."/>
            <person name="Schneider R."/>
            <person name="Smith A.J."/>
            <person name="Vanacova S."/>
            <person name="Villalvazo M."/>
            <person name="Haas B.J."/>
            <person name="Pertea M."/>
            <person name="Feldblyum T.V."/>
            <person name="Utterback T.R."/>
            <person name="Shu C.L."/>
            <person name="Osoegawa K."/>
            <person name="de Jong P.J."/>
            <person name="Hrdy I."/>
            <person name="Horvathova L."/>
            <person name="Zubacova Z."/>
            <person name="Dolezal P."/>
            <person name="Malik S.B."/>
            <person name="Logsdon J.M. Jr."/>
            <person name="Henze K."/>
            <person name="Gupta A."/>
            <person name="Wang C.C."/>
            <person name="Dunne R.L."/>
            <person name="Upcroft J.A."/>
            <person name="Upcroft P."/>
            <person name="White O."/>
            <person name="Salzberg S.L."/>
            <person name="Tang P."/>
            <person name="Chiu C.-H."/>
            <person name="Lee Y.-S."/>
            <person name="Embley T.M."/>
            <person name="Coombs G.H."/>
            <person name="Mottram J.C."/>
            <person name="Tachezy J."/>
            <person name="Fraser-Liggett C.M."/>
            <person name="Johnson P.J."/>
        </authorList>
    </citation>
    <scope>NUCLEOTIDE SEQUENCE [LARGE SCALE GENOMIC DNA]</scope>
    <source>
        <strain evidence="1">G3</strain>
    </source>
</reference>
<dbReference type="PANTHER" id="PTHR12616:SF8">
    <property type="entry name" value="VACUOLAR PROTEIN SORTING-ASSOCIATED PROTEIN 8 HOMOLOG"/>
    <property type="match status" value="1"/>
</dbReference>
<dbReference type="SUPFAM" id="SSF50978">
    <property type="entry name" value="WD40 repeat-like"/>
    <property type="match status" value="1"/>
</dbReference>
<dbReference type="PANTHER" id="PTHR12616">
    <property type="entry name" value="VACUOLAR PROTEIN SORTING VPS41"/>
    <property type="match status" value="1"/>
</dbReference>
<sequence length="1080" mass="123164">MESILKKKNIGGVHVDSDTISCIHYDTLYIFLTASGNINAFDASSAFSWKFPKHDSSIQADIISLAASPTHSYVAAGFSNGSLQLYEMKSKKWLKPYPGLVQGPITGLAFINDQTMLASDGSENLYKFTISAQLWGTSVNKSLYYTSDFPILNINLPSIFVQGKLIAPAFQNISILSCSGTLKLMSCGHEIVVLKSYDVSAHISAIYVVSPSLLYFCICERRMIRIFSLDDKLSTEEIYKHEIDVDPQYVGFLSQQIVVIISKNLTVTVVYFTENTFINEKLPSNSLIISGLSEFYIVNEGDVNSISLCTYQDHFENIVQTGDFSKIIDLCKRAYNGEPSVSIGLPPNQKQRAVMIERNLSGQFNYFAEEKLKAKEDPSAVAKEVIKLSVDLGMRRWAIEHAISLFDSYESAEPLFKQIIEIDTDATRFEYSSQFVERLLSEDIKIPEKENIVFKLPNKVAKTETLLKYAQSKKDYVLLGNLLKNRVKDNTAALSSYMFSGNHKKTSEFLRELIQNGGHFTILVIRWLSEISSQKTFDHLAFLLEEDNDQTSFIVSNVLLYLERYAAPFPMDYFFSILLQTLSNMGDKINQTVISTCLDFIIDKRVTVAPENLHFILKVIFDTKSTNNKREKALLQLLNTQIDSKLFDTMITLCDALHFHDAKIEIFIKMKRFDKIINEFITENKTGVFDYLKKYINDETSNFVLDALKKNSTALVLLDVSKFKDLLFEKYNSQIFDVVTSIEDQLISMYFVREILNDSRSEGFKLPEKIFTKFINFLCIYYPREVIKELKSIDLNQEILEICYKNTVYDAVAYIERQFHQLTDAYEALQKYIVQTIIEFKNNAPIADTEQSLNFIVNFIADECKSKTQEFVAVVGDIIRSFAVVFTFGKDDKLFLDSLKKICLYLCNVVSHGVVMAHVENGYKDVDLGKVRDLLGALIYDFDFVVDSSANILTIYKNDEEKSFNDVRQTMSKPIEVGTFCSFCQKPIVNSDVRVFGCGHYFHSYCCARECRVCNPTAVPVSSHAPFSMDVKVRLFERHLRETNMFYDEEEPEHMADIKLMNCDADLLMKGPRDDAVPLK</sequence>
<dbReference type="KEGG" id="tva:4753402"/>
<dbReference type="InterPro" id="IPR015943">
    <property type="entry name" value="WD40/YVTN_repeat-like_dom_sf"/>
</dbReference>
<keyword evidence="2" id="KW-1185">Reference proteome</keyword>
<dbReference type="VEuPathDB" id="TrichDB:TVAGG3_0895440"/>
<name>A2FHG9_TRIV3</name>
<dbReference type="Gene3D" id="2.130.10.10">
    <property type="entry name" value="YVTN repeat-like/Quinoprotein amine dehydrogenase"/>
    <property type="match status" value="1"/>
</dbReference>
<dbReference type="STRING" id="5722.A2FHG9"/>
<dbReference type="InParanoid" id="A2FHG9"/>
<dbReference type="AlphaFoldDB" id="A2FHG9"/>
<dbReference type="VEuPathDB" id="TrichDB:TVAG_045330"/>
<dbReference type="GO" id="GO:0005770">
    <property type="term" value="C:late endosome"/>
    <property type="evidence" value="ECO:0000318"/>
    <property type="project" value="GO_Central"/>
</dbReference>
<evidence type="ECO:0000313" key="1">
    <source>
        <dbReference type="EMBL" id="EAX95645.1"/>
    </source>
</evidence>
<dbReference type="Proteomes" id="UP000001542">
    <property type="component" value="Unassembled WGS sequence"/>
</dbReference>
<protein>
    <submittedName>
        <fullName evidence="1">Uncharacterized protein</fullName>
    </submittedName>
</protein>
<proteinExistence type="predicted"/>
<dbReference type="GO" id="GO:0034058">
    <property type="term" value="P:endosomal vesicle fusion"/>
    <property type="evidence" value="ECO:0000318"/>
    <property type="project" value="GO_Central"/>
</dbReference>
<dbReference type="GO" id="GO:0006623">
    <property type="term" value="P:protein targeting to vacuole"/>
    <property type="evidence" value="ECO:0000318"/>
    <property type="project" value="GO_Central"/>
</dbReference>
<evidence type="ECO:0000313" key="2">
    <source>
        <dbReference type="Proteomes" id="UP000001542"/>
    </source>
</evidence>